<feature type="transmembrane region" description="Helical" evidence="1">
    <location>
        <begin position="27"/>
        <end position="50"/>
    </location>
</feature>
<dbReference type="KEGG" id="lal:AT746_13985"/>
<evidence type="ECO:0008006" key="4">
    <source>
        <dbReference type="Google" id="ProtNLM"/>
    </source>
</evidence>
<accession>A0A0U3B6R3</accession>
<keyword evidence="1" id="KW-0472">Membrane</keyword>
<evidence type="ECO:0000313" key="2">
    <source>
        <dbReference type="EMBL" id="ALS99257.1"/>
    </source>
</evidence>
<name>A0A0U3B6R3_9ALTE</name>
<dbReference type="SUPFAM" id="SSF54523">
    <property type="entry name" value="Pili subunits"/>
    <property type="match status" value="1"/>
</dbReference>
<dbReference type="InterPro" id="IPR045584">
    <property type="entry name" value="Pilin-like"/>
</dbReference>
<evidence type="ECO:0000256" key="1">
    <source>
        <dbReference type="SAM" id="Phobius"/>
    </source>
</evidence>
<dbReference type="EMBL" id="CP013650">
    <property type="protein sequence ID" value="ALS99257.1"/>
    <property type="molecule type" value="Genomic_DNA"/>
</dbReference>
<sequence>MFQLKAKPAQSISGLFRPSAKVPHHHASGFTMIELLVTLVLLGLIAAVAAPGLESWLAAREAASQRTALAGELALLPLKANRSGRSVIIANSSQFETPDLDLDVIRPIEVLKNGYCRGGEIALRQGPRRYRFEVMAPYCTLEQRPNVQASRTSYSDSFASL</sequence>
<reference evidence="2 3" key="1">
    <citation type="submission" date="2015-12" db="EMBL/GenBank/DDBJ databases">
        <title>Complete genome of Lacimicrobium alkaliphilum KCTC 32984.</title>
        <authorList>
            <person name="Kim S.-G."/>
            <person name="Lee Y.-J."/>
        </authorList>
    </citation>
    <scope>NUCLEOTIDE SEQUENCE [LARGE SCALE GENOMIC DNA]</scope>
    <source>
        <strain evidence="2 3">YelD216</strain>
    </source>
</reference>
<organism evidence="2 3">
    <name type="scientific">Lacimicrobium alkaliphilum</name>
    <dbReference type="NCBI Taxonomy" id="1526571"/>
    <lineage>
        <taxon>Bacteria</taxon>
        <taxon>Pseudomonadati</taxon>
        <taxon>Pseudomonadota</taxon>
        <taxon>Gammaproteobacteria</taxon>
        <taxon>Alteromonadales</taxon>
        <taxon>Alteromonadaceae</taxon>
        <taxon>Lacimicrobium</taxon>
    </lineage>
</organism>
<dbReference type="RefSeq" id="WP_062481327.1">
    <property type="nucleotide sequence ID" value="NZ_CP013650.1"/>
</dbReference>
<dbReference type="Proteomes" id="UP000068447">
    <property type="component" value="Chromosome"/>
</dbReference>
<dbReference type="Gene3D" id="3.30.700.10">
    <property type="entry name" value="Glycoprotein, Type 4 Pilin"/>
    <property type="match status" value="1"/>
</dbReference>
<evidence type="ECO:0000313" key="3">
    <source>
        <dbReference type="Proteomes" id="UP000068447"/>
    </source>
</evidence>
<keyword evidence="3" id="KW-1185">Reference proteome</keyword>
<protein>
    <recommendedName>
        <fullName evidence="4">Prepilin-type N-terminal cleavage/methylation domain-containing protein</fullName>
    </recommendedName>
</protein>
<keyword evidence="1" id="KW-1133">Transmembrane helix</keyword>
<dbReference type="STRING" id="1526571.AT746_13985"/>
<gene>
    <name evidence="2" type="ORF">AT746_13985</name>
</gene>
<dbReference type="InterPro" id="IPR012902">
    <property type="entry name" value="N_methyl_site"/>
</dbReference>
<dbReference type="AlphaFoldDB" id="A0A0U3B6R3"/>
<proteinExistence type="predicted"/>
<dbReference type="OrthoDB" id="6388968at2"/>
<dbReference type="Pfam" id="PF07963">
    <property type="entry name" value="N_methyl"/>
    <property type="match status" value="1"/>
</dbReference>
<dbReference type="NCBIfam" id="TIGR02532">
    <property type="entry name" value="IV_pilin_GFxxxE"/>
    <property type="match status" value="1"/>
</dbReference>
<keyword evidence="1" id="KW-0812">Transmembrane</keyword>